<dbReference type="SUPFAM" id="SSF51197">
    <property type="entry name" value="Clavaminate synthase-like"/>
    <property type="match status" value="1"/>
</dbReference>
<proteinExistence type="predicted"/>
<dbReference type="Proteomes" id="UP000825729">
    <property type="component" value="Unassembled WGS sequence"/>
</dbReference>
<dbReference type="InterPro" id="IPR027443">
    <property type="entry name" value="IPNS-like_sf"/>
</dbReference>
<dbReference type="InterPro" id="IPR026992">
    <property type="entry name" value="DIOX_N"/>
</dbReference>
<dbReference type="AlphaFoldDB" id="A0AAV7EUE7"/>
<keyword evidence="2" id="KW-0408">Iron</keyword>
<keyword evidence="5" id="KW-1185">Reference proteome</keyword>
<dbReference type="Gene3D" id="2.60.120.330">
    <property type="entry name" value="B-lactam Antibiotic, Isopenicillin N Synthase, Chain"/>
    <property type="match status" value="1"/>
</dbReference>
<gene>
    <name evidence="4" type="ORF">H6P81_005168</name>
</gene>
<dbReference type="Pfam" id="PF14226">
    <property type="entry name" value="DIOX_N"/>
    <property type="match status" value="1"/>
</dbReference>
<dbReference type="EMBL" id="JAINDJ010000003">
    <property type="protein sequence ID" value="KAG9452264.1"/>
    <property type="molecule type" value="Genomic_DNA"/>
</dbReference>
<evidence type="ECO:0000259" key="3">
    <source>
        <dbReference type="Pfam" id="PF14226"/>
    </source>
</evidence>
<evidence type="ECO:0000313" key="5">
    <source>
        <dbReference type="Proteomes" id="UP000825729"/>
    </source>
</evidence>
<protein>
    <recommendedName>
        <fullName evidence="3">Non-haem dioxygenase N-terminal domain-containing protein</fullName>
    </recommendedName>
</protein>
<feature type="domain" description="Non-haem dioxygenase N-terminal" evidence="3">
    <location>
        <begin position="13"/>
        <end position="123"/>
    </location>
</feature>
<evidence type="ECO:0000256" key="1">
    <source>
        <dbReference type="ARBA" id="ARBA00022723"/>
    </source>
</evidence>
<keyword evidence="1" id="KW-0479">Metal-binding</keyword>
<name>A0AAV7EUE7_ARIFI</name>
<accession>A0AAV7EUE7</accession>
<dbReference type="GO" id="GO:0046872">
    <property type="term" value="F:metal ion binding"/>
    <property type="evidence" value="ECO:0007669"/>
    <property type="project" value="UniProtKB-KW"/>
</dbReference>
<organism evidence="4 5">
    <name type="scientific">Aristolochia fimbriata</name>
    <name type="common">White veined hardy Dutchman's pipe vine</name>
    <dbReference type="NCBI Taxonomy" id="158543"/>
    <lineage>
        <taxon>Eukaryota</taxon>
        <taxon>Viridiplantae</taxon>
        <taxon>Streptophyta</taxon>
        <taxon>Embryophyta</taxon>
        <taxon>Tracheophyta</taxon>
        <taxon>Spermatophyta</taxon>
        <taxon>Magnoliopsida</taxon>
        <taxon>Magnoliidae</taxon>
        <taxon>Piperales</taxon>
        <taxon>Aristolochiaceae</taxon>
        <taxon>Aristolochia</taxon>
    </lineage>
</organism>
<evidence type="ECO:0000256" key="2">
    <source>
        <dbReference type="ARBA" id="ARBA00023004"/>
    </source>
</evidence>
<reference evidence="4 5" key="1">
    <citation type="submission" date="2021-07" db="EMBL/GenBank/DDBJ databases">
        <title>The Aristolochia fimbriata genome: insights into angiosperm evolution, floral development and chemical biosynthesis.</title>
        <authorList>
            <person name="Jiao Y."/>
        </authorList>
    </citation>
    <scope>NUCLEOTIDE SEQUENCE [LARGE SCALE GENOMIC DNA]</scope>
    <source>
        <strain evidence="4">IBCAS-2021</strain>
        <tissue evidence="4">Leaf</tissue>
    </source>
</reference>
<comment type="caution">
    <text evidence="4">The sequence shown here is derived from an EMBL/GenBank/DDBJ whole genome shotgun (WGS) entry which is preliminary data.</text>
</comment>
<sequence>MTAEIMVEKALKLPKIDLASPDRVATARANRQVCLDHGFFSLINHQVDSGFIKGVFEETRKFFSLPLPDKLKVACNEGYRGYTAMCAETLDPSINSTGDLKEMFSFGPQEGITPQDFLNQWPPKDMQG</sequence>
<evidence type="ECO:0000313" key="4">
    <source>
        <dbReference type="EMBL" id="KAG9452264.1"/>
    </source>
</evidence>